<evidence type="ECO:0000259" key="3">
    <source>
        <dbReference type="PROSITE" id="PS50048"/>
    </source>
</evidence>
<proteinExistence type="predicted"/>
<feature type="domain" description="Zn(2)-C6 fungal-type" evidence="3">
    <location>
        <begin position="318"/>
        <end position="351"/>
    </location>
</feature>
<dbReference type="Pfam" id="PF00172">
    <property type="entry name" value="Zn_clus"/>
    <property type="match status" value="1"/>
</dbReference>
<dbReference type="EMBL" id="AHHD01000338">
    <property type="protein sequence ID" value="EKG14671.1"/>
    <property type="molecule type" value="Genomic_DNA"/>
</dbReference>
<dbReference type="AlphaFoldDB" id="K2QXQ3"/>
<dbReference type="eggNOG" id="ENOG502SNFK">
    <property type="taxonomic scope" value="Eukaryota"/>
</dbReference>
<reference evidence="4 5" key="1">
    <citation type="journal article" date="2012" name="BMC Genomics">
        <title>Tools to kill: Genome of one of the most destructive plant pathogenic fungi Macrophomina phaseolina.</title>
        <authorList>
            <person name="Islam M.S."/>
            <person name="Haque M.S."/>
            <person name="Islam M.M."/>
            <person name="Emdad E.M."/>
            <person name="Halim A."/>
            <person name="Hossen Q.M.M."/>
            <person name="Hossain M.Z."/>
            <person name="Ahmed B."/>
            <person name="Rahim S."/>
            <person name="Rahman M.S."/>
            <person name="Alam M.M."/>
            <person name="Hou S."/>
            <person name="Wan X."/>
            <person name="Saito J.A."/>
            <person name="Alam M."/>
        </authorList>
    </citation>
    <scope>NUCLEOTIDE SEQUENCE [LARGE SCALE GENOMIC DNA]</scope>
    <source>
        <strain evidence="4 5">MS6</strain>
    </source>
</reference>
<dbReference type="PROSITE" id="PS50048">
    <property type="entry name" value="ZN2_CY6_FUNGAL_2"/>
    <property type="match status" value="1"/>
</dbReference>
<accession>K2QXQ3</accession>
<dbReference type="HOGENOM" id="CLU_347821_0_0_1"/>
<comment type="caution">
    <text evidence="4">The sequence shown here is derived from an EMBL/GenBank/DDBJ whole genome shotgun (WGS) entry which is preliminary data.</text>
</comment>
<evidence type="ECO:0000313" key="5">
    <source>
        <dbReference type="Proteomes" id="UP000007129"/>
    </source>
</evidence>
<dbReference type="CDD" id="cd00067">
    <property type="entry name" value="GAL4"/>
    <property type="match status" value="1"/>
</dbReference>
<dbReference type="PANTHER" id="PTHR35392:SF5">
    <property type="entry name" value="ZN(2)-C6 FUNGAL-TYPE DOMAIN-CONTAINING PROTEIN"/>
    <property type="match status" value="1"/>
</dbReference>
<dbReference type="PANTHER" id="PTHR35392">
    <property type="entry name" value="ZN(II)2CYS6 TRANSCRIPTION FACTOR (EUROFUNG)-RELATED-RELATED"/>
    <property type="match status" value="1"/>
</dbReference>
<dbReference type="InterPro" id="IPR036864">
    <property type="entry name" value="Zn2-C6_fun-type_DNA-bd_sf"/>
</dbReference>
<evidence type="ECO:0000256" key="1">
    <source>
        <dbReference type="ARBA" id="ARBA00023242"/>
    </source>
</evidence>
<dbReference type="VEuPathDB" id="FungiDB:MPH_08144"/>
<evidence type="ECO:0000256" key="2">
    <source>
        <dbReference type="SAM" id="MobiDB-lite"/>
    </source>
</evidence>
<evidence type="ECO:0000313" key="4">
    <source>
        <dbReference type="EMBL" id="EKG14671.1"/>
    </source>
</evidence>
<dbReference type="GO" id="GO:0000981">
    <property type="term" value="F:DNA-binding transcription factor activity, RNA polymerase II-specific"/>
    <property type="evidence" value="ECO:0007669"/>
    <property type="project" value="InterPro"/>
</dbReference>
<dbReference type="InterPro" id="IPR052973">
    <property type="entry name" value="Fungal_sec-metab_reg_TF"/>
</dbReference>
<protein>
    <recommendedName>
        <fullName evidence="3">Zn(2)-C6 fungal-type domain-containing protein</fullName>
    </recommendedName>
</protein>
<gene>
    <name evidence="4" type="ORF">MPH_08144</name>
</gene>
<feature type="region of interest" description="Disordered" evidence="2">
    <location>
        <begin position="278"/>
        <end position="306"/>
    </location>
</feature>
<dbReference type="STRING" id="1126212.K2QXQ3"/>
<dbReference type="OrthoDB" id="3921198at2759"/>
<sequence>MSARYCNPFPEFTADCSQDPGRDDHLRFCGNGDFNNSFFGMGLHFSHQTDLTPPADAYDFSLLHDASPTSPSVHLQPCCDPPTAAGPSALTQALREWGDSAVNSAGASPIVDLLSEDMISACNMNSDPFNPLLLAEDGNMTPFNPCSSEFSSFDSSASGIPIPQQNHTFSEYSFCSEPSLGYTGSSFNSDRSFDTLYAAHKQNEGLAPPQQVALAASCQPQASSWHSQPQLQRIKSVYVQRTRRLTADQPKRFAPTSVGSSLSKNTLSFIHCRPSEDSGRMLTYGTEHSPNAKRPRGRKSPLTPDQKKHAALMRRVKACDSCRQRKEKCDPGIPCKACIEHFRTDLVRQPCRGKTLEDLTPSMLSDKLGWCPMERTLDTFFGPGAYTISSDVCFVNLTLGFGPPMLREVRKVTPADPSLLIHNHVVYDWPFRKGQTILSHHPRQDRNSVLPAILANTSDLHDELDEHLSKLVNDDGYFRQFPLYNSQLEILKHVYILYRDLKDSNHRHLLLTALKFLVLVHVGDSTGLDTSTSLFYPFADNVCGLTPCFIRGQLGAVIPFLAQNLLREVLTNFETICLARNCNDWPPVLATIATLCMAVESIQYHAAKKPYHAQPGATSSLNNNSGNTVALTHPVAPLDPRVLLFGPEIPPSDTSCAPWSLASSTSKLDGEDSDAATISLTLIHEESVDRLIDFYRTCFRGCHCSRLRDAGPTTSSTKCTRQQQQQADQDFVSTRFINGLKGSLRNARDYLMQRRQASGSVLKMMAMKMGMGKTLGQSNSAVAGEGVASHAPNQMDMSVFFDRLLAKLFLE</sequence>
<dbReference type="InParanoid" id="K2QXQ3"/>
<keyword evidence="1" id="KW-0539">Nucleus</keyword>
<name>K2QXQ3_MACPH</name>
<organism evidence="4 5">
    <name type="scientific">Macrophomina phaseolina (strain MS6)</name>
    <name type="common">Charcoal rot fungus</name>
    <dbReference type="NCBI Taxonomy" id="1126212"/>
    <lineage>
        <taxon>Eukaryota</taxon>
        <taxon>Fungi</taxon>
        <taxon>Dikarya</taxon>
        <taxon>Ascomycota</taxon>
        <taxon>Pezizomycotina</taxon>
        <taxon>Dothideomycetes</taxon>
        <taxon>Dothideomycetes incertae sedis</taxon>
        <taxon>Botryosphaeriales</taxon>
        <taxon>Botryosphaeriaceae</taxon>
        <taxon>Macrophomina</taxon>
    </lineage>
</organism>
<dbReference type="GO" id="GO:0008270">
    <property type="term" value="F:zinc ion binding"/>
    <property type="evidence" value="ECO:0007669"/>
    <property type="project" value="InterPro"/>
</dbReference>
<dbReference type="SMART" id="SM00066">
    <property type="entry name" value="GAL4"/>
    <property type="match status" value="1"/>
</dbReference>
<dbReference type="SUPFAM" id="SSF57701">
    <property type="entry name" value="Zn2/Cys6 DNA-binding domain"/>
    <property type="match status" value="1"/>
</dbReference>
<dbReference type="Proteomes" id="UP000007129">
    <property type="component" value="Unassembled WGS sequence"/>
</dbReference>
<dbReference type="InterPro" id="IPR001138">
    <property type="entry name" value="Zn2Cys6_DnaBD"/>
</dbReference>